<proteinExistence type="predicted"/>
<name>A0A834LVH6_RHOSS</name>
<dbReference type="AlphaFoldDB" id="A0A834LVH6"/>
<dbReference type="Proteomes" id="UP000626092">
    <property type="component" value="Unassembled WGS sequence"/>
</dbReference>
<sequence length="84" mass="9573">MSNASDEDIVCAKHLNIKWGSLGVTIWDPMLFPYNIQLEKLGMGGSPNFSPKQLQYLLDLLTWGMALRLKRKVAAQFSVQFQSW</sequence>
<protein>
    <submittedName>
        <fullName evidence="1">Uncharacterized protein</fullName>
    </submittedName>
</protein>
<comment type="caution">
    <text evidence="1">The sequence shown here is derived from an EMBL/GenBank/DDBJ whole genome shotgun (WGS) entry which is preliminary data.</text>
</comment>
<evidence type="ECO:0000313" key="2">
    <source>
        <dbReference type="Proteomes" id="UP000626092"/>
    </source>
</evidence>
<dbReference type="EMBL" id="WJXA01000002">
    <property type="protein sequence ID" value="KAF7150075.1"/>
    <property type="molecule type" value="Genomic_DNA"/>
</dbReference>
<evidence type="ECO:0000313" key="1">
    <source>
        <dbReference type="EMBL" id="KAF7150075.1"/>
    </source>
</evidence>
<organism evidence="1 2">
    <name type="scientific">Rhododendron simsii</name>
    <name type="common">Sims's rhododendron</name>
    <dbReference type="NCBI Taxonomy" id="118357"/>
    <lineage>
        <taxon>Eukaryota</taxon>
        <taxon>Viridiplantae</taxon>
        <taxon>Streptophyta</taxon>
        <taxon>Embryophyta</taxon>
        <taxon>Tracheophyta</taxon>
        <taxon>Spermatophyta</taxon>
        <taxon>Magnoliopsida</taxon>
        <taxon>eudicotyledons</taxon>
        <taxon>Gunneridae</taxon>
        <taxon>Pentapetalae</taxon>
        <taxon>asterids</taxon>
        <taxon>Ericales</taxon>
        <taxon>Ericaceae</taxon>
        <taxon>Ericoideae</taxon>
        <taxon>Rhodoreae</taxon>
        <taxon>Rhododendron</taxon>
    </lineage>
</organism>
<gene>
    <name evidence="1" type="ORF">RHSIM_Rhsim02G0072400</name>
</gene>
<dbReference type="OrthoDB" id="10487437at2759"/>
<reference evidence="1" key="1">
    <citation type="submission" date="2019-11" db="EMBL/GenBank/DDBJ databases">
        <authorList>
            <person name="Liu Y."/>
            <person name="Hou J."/>
            <person name="Li T.-Q."/>
            <person name="Guan C.-H."/>
            <person name="Wu X."/>
            <person name="Wu H.-Z."/>
            <person name="Ling F."/>
            <person name="Zhang R."/>
            <person name="Shi X.-G."/>
            <person name="Ren J.-P."/>
            <person name="Chen E.-F."/>
            <person name="Sun J.-M."/>
        </authorList>
    </citation>
    <scope>NUCLEOTIDE SEQUENCE</scope>
    <source>
        <strain evidence="1">Adult_tree_wgs_1</strain>
        <tissue evidence="1">Leaves</tissue>
    </source>
</reference>
<keyword evidence="2" id="KW-1185">Reference proteome</keyword>
<accession>A0A834LVH6</accession>